<dbReference type="Proteomes" id="UP000018201">
    <property type="component" value="Unassembled WGS sequence"/>
</dbReference>
<organism evidence="4 5">
    <name type="scientific">Eimeria praecox</name>
    <dbReference type="NCBI Taxonomy" id="51316"/>
    <lineage>
        <taxon>Eukaryota</taxon>
        <taxon>Sar</taxon>
        <taxon>Alveolata</taxon>
        <taxon>Apicomplexa</taxon>
        <taxon>Conoidasida</taxon>
        <taxon>Coccidia</taxon>
        <taxon>Eucoccidiorida</taxon>
        <taxon>Eimeriorina</taxon>
        <taxon>Eimeriidae</taxon>
        <taxon>Eimeria</taxon>
    </lineage>
</organism>
<evidence type="ECO:0000313" key="4">
    <source>
        <dbReference type="EMBL" id="CDI74322.1"/>
    </source>
</evidence>
<dbReference type="VEuPathDB" id="ToxoDB:EPH_0002110"/>
<proteinExistence type="predicted"/>
<reference evidence="4" key="1">
    <citation type="submission" date="2013-10" db="EMBL/GenBank/DDBJ databases">
        <title>Genomic analysis of the causative agents of coccidiosis in chickens.</title>
        <authorList>
            <person name="Reid A.J."/>
            <person name="Blake D."/>
            <person name="Billington K."/>
            <person name="Browne H."/>
            <person name="Dunn M."/>
            <person name="Hung S."/>
            <person name="Kawahara F."/>
            <person name="Miranda-Saavedra D."/>
            <person name="Mourier T."/>
            <person name="Nagra H."/>
            <person name="Otto T.D."/>
            <person name="Rawlings N."/>
            <person name="Sanchez A."/>
            <person name="Sanders M."/>
            <person name="Subramaniam C."/>
            <person name="Tay Y."/>
            <person name="Dear P."/>
            <person name="Doerig C."/>
            <person name="Gruber A."/>
            <person name="Parkinson J."/>
            <person name="Shirley M."/>
            <person name="Wan K.L."/>
            <person name="Berriman M."/>
            <person name="Tomley F."/>
            <person name="Pain A."/>
        </authorList>
    </citation>
    <scope>NUCLEOTIDE SEQUENCE [LARGE SCALE GENOMIC DNA]</scope>
    <source>
        <strain evidence="4">Houghton</strain>
    </source>
</reference>
<feature type="compositionally biased region" description="Polar residues" evidence="2">
    <location>
        <begin position="663"/>
        <end position="672"/>
    </location>
</feature>
<feature type="transmembrane region" description="Helical" evidence="3">
    <location>
        <begin position="813"/>
        <end position="830"/>
    </location>
</feature>
<keyword evidence="3" id="KW-0472">Membrane</keyword>
<feature type="coiled-coil region" evidence="1">
    <location>
        <begin position="512"/>
        <end position="539"/>
    </location>
</feature>
<keyword evidence="1" id="KW-0175">Coiled coil</keyword>
<accession>U6G482</accession>
<feature type="compositionally biased region" description="Polar residues" evidence="2">
    <location>
        <begin position="27"/>
        <end position="46"/>
    </location>
</feature>
<keyword evidence="5" id="KW-1185">Reference proteome</keyword>
<reference evidence="4" key="2">
    <citation type="submission" date="2013-10" db="EMBL/GenBank/DDBJ databases">
        <authorList>
            <person name="Aslett M."/>
        </authorList>
    </citation>
    <scope>NUCLEOTIDE SEQUENCE [LARGE SCALE GENOMIC DNA]</scope>
    <source>
        <strain evidence="4">Houghton</strain>
    </source>
</reference>
<feature type="region of interest" description="Disordered" evidence="2">
    <location>
        <begin position="661"/>
        <end position="682"/>
    </location>
</feature>
<feature type="compositionally biased region" description="Low complexity" evidence="2">
    <location>
        <begin position="176"/>
        <end position="211"/>
    </location>
</feature>
<feature type="region of interest" description="Disordered" evidence="2">
    <location>
        <begin position="1"/>
        <end position="228"/>
    </location>
</feature>
<keyword evidence="3" id="KW-0812">Transmembrane</keyword>
<name>U6G482_9EIME</name>
<feature type="compositionally biased region" description="Polar residues" evidence="2">
    <location>
        <begin position="118"/>
        <end position="140"/>
    </location>
</feature>
<evidence type="ECO:0000256" key="3">
    <source>
        <dbReference type="SAM" id="Phobius"/>
    </source>
</evidence>
<evidence type="ECO:0000256" key="2">
    <source>
        <dbReference type="SAM" id="MobiDB-lite"/>
    </source>
</evidence>
<feature type="compositionally biased region" description="Acidic residues" evidence="2">
    <location>
        <begin position="74"/>
        <end position="83"/>
    </location>
</feature>
<protein>
    <submittedName>
        <fullName evidence="4">Uncharacterized protein</fullName>
    </submittedName>
</protein>
<dbReference type="EMBL" id="HG690236">
    <property type="protein sequence ID" value="CDI74322.1"/>
    <property type="molecule type" value="Genomic_DNA"/>
</dbReference>
<gene>
    <name evidence="4" type="ORF">EPH_0002110</name>
</gene>
<keyword evidence="3" id="KW-1133">Transmembrane helix</keyword>
<evidence type="ECO:0000256" key="1">
    <source>
        <dbReference type="SAM" id="Coils"/>
    </source>
</evidence>
<sequence length="839" mass="91194">MTDGVSSSEDEWERPKAPRGPYGSDVWNVSSLSDSYSKPQETNMTHHTMEQPPSPREPYSAAYQSALDKVYEFEPSDDEDEVNEPSSESADTSAQQQSASSLASAGTSTQSVERSPLRQPQVSGTNQQSNENRQTTTVSVHNLPAPHPASHNIGVHTPSPPVSPYGNNGAVAEGGSADVISDAASDSSQGSESTHSMHSDLSSRSSSASQQHGHKGQEGQKGQKEGSLSDLVSKGVGSELLDCIELPLGYQELDSKVDAFCVLIRKKGIVYPNHPSQVACRKTAKHVITEIRRVYADCKEGIYKCLTKLWLTPVMPGITKIRSLMGIPQMADSSVLGQYIRDAIDSPQLMRVWRHPGVETNSCIFGHQFETLAEITDLETSSRVPPDEADRRNRILKSLRFLLLLLQRQMVDSAMLGFLISLFGTDKCKSNFKKNPKYTTPEGSTIDAKGLFQALLADAVASAFTLDLQRCKTQEALEIGTKANVVCAHLIQEAKVRATLKPILKLVADDDLEGAKRKAENFAQDLQSAREEWEEMEVTQATARIHAALSVSLSFTLSSWKGRLASWVASQTPLAALLRKALGELTSLIFEDNVEAARFGLQVKSVEDNPTVTGGALVKYAQVQVMRSAVEARLFCQTGLKGLGKTLGRALKTVTHSLARAEMNQNRGQSNRVPGPSSPESFAETSSSMSFVKGLYRYPINLLNATAQTSSPSFLSTSFLKKKRRPAGSVMALVGSASGMKLKKALKKLEFRGKRVFADGAFLRRKWWSVIGGIVSRLRTKEKAALPLAILLSIHFFVISLSFAAVATMATQAAGAFCVLVVVLMMLDLLQLDASLNLT</sequence>
<feature type="transmembrane region" description="Helical" evidence="3">
    <location>
        <begin position="784"/>
        <end position="807"/>
    </location>
</feature>
<evidence type="ECO:0000313" key="5">
    <source>
        <dbReference type="Proteomes" id="UP000018201"/>
    </source>
</evidence>
<feature type="compositionally biased region" description="Low complexity" evidence="2">
    <location>
        <begin position="86"/>
        <end position="111"/>
    </location>
</feature>
<feature type="compositionally biased region" description="Basic and acidic residues" evidence="2">
    <location>
        <begin position="215"/>
        <end position="224"/>
    </location>
</feature>
<dbReference type="AlphaFoldDB" id="U6G482"/>
<dbReference type="OrthoDB" id="347393at2759"/>